<feature type="binding site" evidence="3">
    <location>
        <position position="193"/>
    </location>
    <ligand>
        <name>a divalent metal cation</name>
        <dbReference type="ChEBI" id="CHEBI:60240"/>
    </ligand>
</feature>
<dbReference type="SUPFAM" id="SSF63829">
    <property type="entry name" value="Calcium-dependent phosphotriesterase"/>
    <property type="match status" value="1"/>
</dbReference>
<dbReference type="GO" id="GO:0005509">
    <property type="term" value="F:calcium ion binding"/>
    <property type="evidence" value="ECO:0007669"/>
    <property type="project" value="TreeGrafter"/>
</dbReference>
<sequence>MCEYKYKRVCGPFELGEGPHWDEFNQSLYFVDCHAGDFYKLDVETNKFEKVHLGGIVTIIIPWSGEDNNFIVSRTKDLLKLNWSTQEAKLLASVESTISNTRFNDGKCDRKGRLWVGTMCRETSSNTCALDIASLYSMDGNFKVTKHLDKISISNGMLKIYLFDYDIDDGIISNKQTFFDFAKQDSNENEFPDGMTVDAFDKLWVASFNGGRVLRIDPETGKILKDIRFDDVSRITSVCFDGLHLNQLFVTSPYIGLSEERKKQEANAGYLFQVTFEKENIKGLIADRFIGS</sequence>
<dbReference type="Proteomes" id="UP000285301">
    <property type="component" value="Unassembled WGS sequence"/>
</dbReference>
<dbReference type="STRING" id="1965070.A0A3S3SHK0"/>
<evidence type="ECO:0000313" key="6">
    <source>
        <dbReference type="Proteomes" id="UP000285301"/>
    </source>
</evidence>
<feature type="binding site" evidence="3">
    <location>
        <position position="104"/>
    </location>
    <ligand>
        <name>substrate</name>
    </ligand>
</feature>
<keyword evidence="3" id="KW-0479">Metal-binding</keyword>
<protein>
    <submittedName>
        <fullName evidence="5">Regucalcin-like protein</fullName>
    </submittedName>
</protein>
<accession>A0A3S3SHK0</accession>
<dbReference type="PANTHER" id="PTHR10907">
    <property type="entry name" value="REGUCALCIN"/>
    <property type="match status" value="1"/>
</dbReference>
<dbReference type="EMBL" id="NCKU01000472">
    <property type="protein sequence ID" value="RWS15399.1"/>
    <property type="molecule type" value="Genomic_DNA"/>
</dbReference>
<evidence type="ECO:0000259" key="4">
    <source>
        <dbReference type="Pfam" id="PF08450"/>
    </source>
</evidence>
<feature type="domain" description="SMP-30/Gluconolactonase/LRE-like region" evidence="4">
    <location>
        <begin position="15"/>
        <end position="252"/>
    </location>
</feature>
<comment type="cofactor">
    <cofactor evidence="3">
        <name>Zn(2+)</name>
        <dbReference type="ChEBI" id="CHEBI:29105"/>
    </cofactor>
    <text evidence="3">Binds 1 divalent metal cation per subunit.</text>
</comment>
<organism evidence="5 6">
    <name type="scientific">Dinothrombium tinctorium</name>
    <dbReference type="NCBI Taxonomy" id="1965070"/>
    <lineage>
        <taxon>Eukaryota</taxon>
        <taxon>Metazoa</taxon>
        <taxon>Ecdysozoa</taxon>
        <taxon>Arthropoda</taxon>
        <taxon>Chelicerata</taxon>
        <taxon>Arachnida</taxon>
        <taxon>Acari</taxon>
        <taxon>Acariformes</taxon>
        <taxon>Trombidiformes</taxon>
        <taxon>Prostigmata</taxon>
        <taxon>Anystina</taxon>
        <taxon>Parasitengona</taxon>
        <taxon>Trombidioidea</taxon>
        <taxon>Trombidiidae</taxon>
        <taxon>Dinothrombium</taxon>
    </lineage>
</organism>
<name>A0A3S3SHK0_9ACAR</name>
<comment type="caution">
    <text evidence="5">The sequence shown here is derived from an EMBL/GenBank/DDBJ whole genome shotgun (WGS) entry which is preliminary data.</text>
</comment>
<dbReference type="PRINTS" id="PR01790">
    <property type="entry name" value="SMP30FAMILY"/>
</dbReference>
<comment type="similarity">
    <text evidence="1">Belongs to the SMP-30/CGR1 family.</text>
</comment>
<reference evidence="5 6" key="1">
    <citation type="journal article" date="2018" name="Gigascience">
        <title>Genomes of trombidid mites reveal novel predicted allergens and laterally-transferred genes associated with secondary metabolism.</title>
        <authorList>
            <person name="Dong X."/>
            <person name="Chaisiri K."/>
            <person name="Xia D."/>
            <person name="Armstrong S.D."/>
            <person name="Fang Y."/>
            <person name="Donnelly M.J."/>
            <person name="Kadowaki T."/>
            <person name="McGarry J.W."/>
            <person name="Darby A.C."/>
            <person name="Makepeace B.L."/>
        </authorList>
    </citation>
    <scope>NUCLEOTIDE SEQUENCE [LARGE SCALE GENOMIC DNA]</scope>
    <source>
        <strain evidence="5">UoL-WK</strain>
    </source>
</reference>
<evidence type="ECO:0000256" key="2">
    <source>
        <dbReference type="PIRSR" id="PIRSR605511-1"/>
    </source>
</evidence>
<gene>
    <name evidence="5" type="ORF">B4U79_13660</name>
</gene>
<dbReference type="OrthoDB" id="423498at2759"/>
<dbReference type="GO" id="GO:0019853">
    <property type="term" value="P:L-ascorbic acid biosynthetic process"/>
    <property type="evidence" value="ECO:0007669"/>
    <property type="project" value="TreeGrafter"/>
</dbReference>
<dbReference type="InterPro" id="IPR013658">
    <property type="entry name" value="SGL"/>
</dbReference>
<dbReference type="Pfam" id="PF08450">
    <property type="entry name" value="SGL"/>
    <property type="match status" value="1"/>
</dbReference>
<dbReference type="GO" id="GO:0004341">
    <property type="term" value="F:gluconolactonase activity"/>
    <property type="evidence" value="ECO:0007669"/>
    <property type="project" value="TreeGrafter"/>
</dbReference>
<dbReference type="InterPro" id="IPR011042">
    <property type="entry name" value="6-blade_b-propeller_TolB-like"/>
</dbReference>
<evidence type="ECO:0000313" key="5">
    <source>
        <dbReference type="EMBL" id="RWS15399.1"/>
    </source>
</evidence>
<dbReference type="InterPro" id="IPR005511">
    <property type="entry name" value="SMP-30"/>
</dbReference>
<evidence type="ECO:0000256" key="1">
    <source>
        <dbReference type="ARBA" id="ARBA00008853"/>
    </source>
</evidence>
<feature type="binding site" evidence="3">
    <location>
        <position position="122"/>
    </location>
    <ligand>
        <name>substrate</name>
    </ligand>
</feature>
<feature type="binding site" evidence="3">
    <location>
        <position position="17"/>
    </location>
    <ligand>
        <name>a divalent metal cation</name>
        <dbReference type="ChEBI" id="CHEBI:60240"/>
    </ligand>
</feature>
<proteinExistence type="inferred from homology"/>
<dbReference type="Gene3D" id="2.120.10.30">
    <property type="entry name" value="TolB, C-terminal domain"/>
    <property type="match status" value="2"/>
</dbReference>
<dbReference type="PANTHER" id="PTHR10907:SF47">
    <property type="entry name" value="REGUCALCIN"/>
    <property type="match status" value="1"/>
</dbReference>
<dbReference type="AlphaFoldDB" id="A0A3S3SHK0"/>
<keyword evidence="3" id="KW-0862">Zinc</keyword>
<feature type="active site" description="Proton donor/acceptor" evidence="2">
    <location>
        <position position="193"/>
    </location>
</feature>
<evidence type="ECO:0000256" key="3">
    <source>
        <dbReference type="PIRSR" id="PIRSR605511-2"/>
    </source>
</evidence>
<feature type="binding site" evidence="3">
    <location>
        <position position="155"/>
    </location>
    <ligand>
        <name>a divalent metal cation</name>
        <dbReference type="ChEBI" id="CHEBI:60240"/>
    </ligand>
</feature>
<keyword evidence="6" id="KW-1185">Reference proteome</keyword>
<feature type="binding site" evidence="3">
    <location>
        <position position="102"/>
    </location>
    <ligand>
        <name>substrate</name>
    </ligand>
</feature>